<gene>
    <name evidence="2" type="ORF">C7K08_14620</name>
</gene>
<feature type="domain" description="Polymerase beta nucleotidyltransferase" evidence="1">
    <location>
        <begin position="44"/>
        <end position="88"/>
    </location>
</feature>
<evidence type="ECO:0000259" key="1">
    <source>
        <dbReference type="Pfam" id="PF18765"/>
    </source>
</evidence>
<dbReference type="AlphaFoldDB" id="A0A2P7EAB4"/>
<evidence type="ECO:0000313" key="3">
    <source>
        <dbReference type="Proteomes" id="UP000240206"/>
    </source>
</evidence>
<dbReference type="EMBL" id="PXVC01000241">
    <property type="protein sequence ID" value="PSI00166.1"/>
    <property type="molecule type" value="Genomic_DNA"/>
</dbReference>
<name>A0A2P7EAB4_9SYNE</name>
<proteinExistence type="predicted"/>
<dbReference type="SUPFAM" id="SSF81301">
    <property type="entry name" value="Nucleotidyltransferase"/>
    <property type="match status" value="1"/>
</dbReference>
<comment type="caution">
    <text evidence="2">The sequence shown here is derived from an EMBL/GenBank/DDBJ whole genome shotgun (WGS) entry which is preliminary data.</text>
</comment>
<dbReference type="STRING" id="1910958.BTM30_08825"/>
<dbReference type="InterPro" id="IPR043519">
    <property type="entry name" value="NT_sf"/>
</dbReference>
<evidence type="ECO:0000313" key="2">
    <source>
        <dbReference type="EMBL" id="PSI00166.1"/>
    </source>
</evidence>
<dbReference type="Pfam" id="PF18765">
    <property type="entry name" value="Polbeta"/>
    <property type="match status" value="1"/>
</dbReference>
<sequence>MVASTQHTFKPPAIPWLKPQHLLLTPDLAIGLDYGLFAAAMERLSADPAVHALIVFGSRGRGEAKFDSDLDLAVVIRQAQLTPAEKASHWRHFRQLIGPLGVGLDLVLAGISDAEKLSQSRWHVFGDVARQGRVLYVTR</sequence>
<protein>
    <submittedName>
        <fullName evidence="2">Nucleotidyltransferase domain-containing protein</fullName>
    </submittedName>
</protein>
<dbReference type="CDD" id="cd05403">
    <property type="entry name" value="NT_KNTase_like"/>
    <property type="match status" value="1"/>
</dbReference>
<organism evidence="2 3">
    <name type="scientific">Synechococcus lacustris str. Tous</name>
    <dbReference type="NCBI Taxonomy" id="1910958"/>
    <lineage>
        <taxon>Bacteria</taxon>
        <taxon>Bacillati</taxon>
        <taxon>Cyanobacteriota</taxon>
        <taxon>Cyanophyceae</taxon>
        <taxon>Synechococcales</taxon>
        <taxon>Synechococcaceae</taxon>
        <taxon>Synechococcus</taxon>
    </lineage>
</organism>
<reference evidence="3" key="1">
    <citation type="submission" date="2018-03" db="EMBL/GenBank/DDBJ databases">
        <title>Ecological and genomic features of two cosmopolitan and abundant freshwater picocyanobacteria.</title>
        <authorList>
            <person name="Cabello-Yeves P.J."/>
            <person name="Picazo A."/>
            <person name="Camacho A."/>
            <person name="Callieri C."/>
            <person name="Rosselli R."/>
            <person name="Roda-Garcia J."/>
            <person name="Coutinho F.H."/>
            <person name="Rodriguez-Valera F."/>
        </authorList>
    </citation>
    <scope>NUCLEOTIDE SEQUENCE [LARGE SCALE GENOMIC DNA]</scope>
    <source>
        <strain evidence="3">Tous</strain>
    </source>
</reference>
<keyword evidence="3" id="KW-1185">Reference proteome</keyword>
<accession>A0A2P7EAB4</accession>
<dbReference type="Proteomes" id="UP000240206">
    <property type="component" value="Unassembled WGS sequence"/>
</dbReference>
<dbReference type="Gene3D" id="3.30.460.10">
    <property type="entry name" value="Beta Polymerase, domain 2"/>
    <property type="match status" value="1"/>
</dbReference>
<dbReference type="InterPro" id="IPR041633">
    <property type="entry name" value="Polbeta"/>
</dbReference>